<organism evidence="2 3">
    <name type="scientific">Parahaliea maris</name>
    <dbReference type="NCBI Taxonomy" id="2716870"/>
    <lineage>
        <taxon>Bacteria</taxon>
        <taxon>Pseudomonadati</taxon>
        <taxon>Pseudomonadota</taxon>
        <taxon>Gammaproteobacteria</taxon>
        <taxon>Cellvibrionales</taxon>
        <taxon>Halieaceae</taxon>
        <taxon>Parahaliea</taxon>
    </lineage>
</organism>
<gene>
    <name evidence="2" type="ORF">FV139_11020</name>
</gene>
<evidence type="ECO:0000313" key="3">
    <source>
        <dbReference type="Proteomes" id="UP000321039"/>
    </source>
</evidence>
<protein>
    <submittedName>
        <fullName evidence="2">AsmA family protein</fullName>
    </submittedName>
</protein>
<dbReference type="RefSeq" id="WP_148068470.1">
    <property type="nucleotide sequence ID" value="NZ_VRZA01000003.1"/>
</dbReference>
<keyword evidence="3" id="KW-1185">Reference proteome</keyword>
<sequence length="621" mass="66207">MRRVLLFLLLAPLLLVLAAALLIPLLVDEEQLLDLAAEALEKKTGATLQVNGEAKLQLLPRIALAMEQVELTLPGEAQPDLSAGKLELGVQLLPLFSGEVQIQRLALERLLVTLPAAPEQEAIDTSQLSDAQLDAWYAARRDILSEAGKGAGLALAAPMALEVAELSLRDSRVVQMRAKGEPPQIIEINSLQARDLNLAGHPAPLSLSVAVPSLQEGEPPVTLALETTFTVDEGTQRVGLEALDAEVQGATAEPVKFSASGNLDLNRVVADLTLELASGDTRGTGKLRFASFESPQIDADLHLTTFTPALLALAGTDAAGDVAGDESSAGADSGDAPLPLAALRNIDTRAKLVIDSARFDGHEITDLRTQLRVVDGVARINRLSGQVHGGTLNATATLNAAYNEARLTTRGSLEKVDLPQLLAALEAEPRLTGQASLTWDLNSKGRSSNALRDALTGPVKIHTEDLVLEGMGIERMLCETVALANRESLAAELPEDSAFEAFTVDVQLGDGKARLAPLHAELANLQLNGKGSAQLDSLDFRADFNARLEPGLAELDPACRVNERFTAIDWPVECKGNLNGDPGEWCGVDSGEIVEELTRNEVQRKVEKEAGRLFDKLLKKD</sequence>
<reference evidence="2 3" key="1">
    <citation type="submission" date="2019-08" db="EMBL/GenBank/DDBJ databases">
        <title>Parahaliea maris sp. nov., isolated from the surface seawater.</title>
        <authorList>
            <person name="Liu Y."/>
        </authorList>
    </citation>
    <scope>NUCLEOTIDE SEQUENCE [LARGE SCALE GENOMIC DNA]</scope>
    <source>
        <strain evidence="2 3">HSLHS9</strain>
    </source>
</reference>
<accession>A0A5C9A047</accession>
<dbReference type="GO" id="GO:0090313">
    <property type="term" value="P:regulation of protein targeting to membrane"/>
    <property type="evidence" value="ECO:0007669"/>
    <property type="project" value="TreeGrafter"/>
</dbReference>
<dbReference type="PANTHER" id="PTHR30441:SF8">
    <property type="entry name" value="DUF748 DOMAIN-CONTAINING PROTEIN"/>
    <property type="match status" value="1"/>
</dbReference>
<evidence type="ECO:0000259" key="1">
    <source>
        <dbReference type="Pfam" id="PF05170"/>
    </source>
</evidence>
<dbReference type="PANTHER" id="PTHR30441">
    <property type="entry name" value="DUF748 DOMAIN-CONTAINING PROTEIN"/>
    <property type="match status" value="1"/>
</dbReference>
<proteinExistence type="predicted"/>
<dbReference type="AlphaFoldDB" id="A0A5C9A047"/>
<dbReference type="Proteomes" id="UP000321039">
    <property type="component" value="Unassembled WGS sequence"/>
</dbReference>
<comment type="caution">
    <text evidence="2">The sequence shown here is derived from an EMBL/GenBank/DDBJ whole genome shotgun (WGS) entry which is preliminary data.</text>
</comment>
<dbReference type="InterPro" id="IPR007844">
    <property type="entry name" value="AsmA"/>
</dbReference>
<feature type="domain" description="AsmA" evidence="1">
    <location>
        <begin position="323"/>
        <end position="516"/>
    </location>
</feature>
<evidence type="ECO:0000313" key="2">
    <source>
        <dbReference type="EMBL" id="TXS94128.1"/>
    </source>
</evidence>
<dbReference type="Pfam" id="PF05170">
    <property type="entry name" value="AsmA"/>
    <property type="match status" value="2"/>
</dbReference>
<dbReference type="GO" id="GO:0005886">
    <property type="term" value="C:plasma membrane"/>
    <property type="evidence" value="ECO:0007669"/>
    <property type="project" value="TreeGrafter"/>
</dbReference>
<dbReference type="EMBL" id="VRZA01000003">
    <property type="protein sequence ID" value="TXS94128.1"/>
    <property type="molecule type" value="Genomic_DNA"/>
</dbReference>
<feature type="domain" description="AsmA" evidence="1">
    <location>
        <begin position="5"/>
        <end position="111"/>
    </location>
</feature>
<name>A0A5C9A047_9GAMM</name>
<dbReference type="InterPro" id="IPR052894">
    <property type="entry name" value="AsmA-related"/>
</dbReference>